<dbReference type="Gene3D" id="1.10.630.10">
    <property type="entry name" value="Cytochrome P450"/>
    <property type="match status" value="1"/>
</dbReference>
<keyword evidence="8" id="KW-1185">Reference proteome</keyword>
<dbReference type="InterPro" id="IPR017972">
    <property type="entry name" value="Cyt_P450_CS"/>
</dbReference>
<evidence type="ECO:0000256" key="1">
    <source>
        <dbReference type="ARBA" id="ARBA00010617"/>
    </source>
</evidence>
<dbReference type="OrthoDB" id="1055148at2759"/>
<keyword evidence="4 6" id="KW-0503">Monooxygenase</keyword>
<gene>
    <name evidence="7" type="ORF">Anas_05893</name>
</gene>
<organism evidence="7 8">
    <name type="scientific">Armadillidium nasatum</name>
    <dbReference type="NCBI Taxonomy" id="96803"/>
    <lineage>
        <taxon>Eukaryota</taxon>
        <taxon>Metazoa</taxon>
        <taxon>Ecdysozoa</taxon>
        <taxon>Arthropoda</taxon>
        <taxon>Crustacea</taxon>
        <taxon>Multicrustacea</taxon>
        <taxon>Malacostraca</taxon>
        <taxon>Eumalacostraca</taxon>
        <taxon>Peracarida</taxon>
        <taxon>Isopoda</taxon>
        <taxon>Oniscidea</taxon>
        <taxon>Crinocheta</taxon>
        <taxon>Armadillidiidae</taxon>
        <taxon>Armadillidium</taxon>
    </lineage>
</organism>
<evidence type="ECO:0000313" key="8">
    <source>
        <dbReference type="Proteomes" id="UP000326759"/>
    </source>
</evidence>
<dbReference type="EMBL" id="SEYY01011925">
    <property type="protein sequence ID" value="KAB7501037.1"/>
    <property type="molecule type" value="Genomic_DNA"/>
</dbReference>
<keyword evidence="3 5" id="KW-0408">Iron</keyword>
<protein>
    <submittedName>
        <fullName evidence="7">Cytochrome P450 2L1</fullName>
    </submittedName>
</protein>
<evidence type="ECO:0000256" key="4">
    <source>
        <dbReference type="ARBA" id="ARBA00023033"/>
    </source>
</evidence>
<dbReference type="GO" id="GO:0020037">
    <property type="term" value="F:heme binding"/>
    <property type="evidence" value="ECO:0007669"/>
    <property type="project" value="InterPro"/>
</dbReference>
<comment type="similarity">
    <text evidence="1 6">Belongs to the cytochrome P450 family.</text>
</comment>
<keyword evidence="5 6" id="KW-0349">Heme</keyword>
<dbReference type="GO" id="GO:0006082">
    <property type="term" value="P:organic acid metabolic process"/>
    <property type="evidence" value="ECO:0007669"/>
    <property type="project" value="TreeGrafter"/>
</dbReference>
<evidence type="ECO:0000256" key="2">
    <source>
        <dbReference type="ARBA" id="ARBA00022723"/>
    </source>
</evidence>
<feature type="non-terminal residue" evidence="7">
    <location>
        <position position="1"/>
    </location>
</feature>
<reference evidence="7 8" key="1">
    <citation type="journal article" date="2019" name="PLoS Biol.">
        <title>Sex chromosomes control vertical transmission of feminizing Wolbachia symbionts in an isopod.</title>
        <authorList>
            <person name="Becking T."/>
            <person name="Chebbi M.A."/>
            <person name="Giraud I."/>
            <person name="Moumen B."/>
            <person name="Laverre T."/>
            <person name="Caubet Y."/>
            <person name="Peccoud J."/>
            <person name="Gilbert C."/>
            <person name="Cordaux R."/>
        </authorList>
    </citation>
    <scope>NUCLEOTIDE SEQUENCE [LARGE SCALE GENOMIC DNA]</scope>
    <source>
        <strain evidence="7">ANa2</strain>
        <tissue evidence="7">Whole body excluding digestive tract and cuticle</tissue>
    </source>
</reference>
<accession>A0A5N5T4C3</accession>
<evidence type="ECO:0000256" key="5">
    <source>
        <dbReference type="PIRSR" id="PIRSR602401-1"/>
    </source>
</evidence>
<name>A0A5N5T4C3_9CRUS</name>
<dbReference type="PROSITE" id="PS00086">
    <property type="entry name" value="CYTOCHROME_P450"/>
    <property type="match status" value="1"/>
</dbReference>
<dbReference type="InterPro" id="IPR001128">
    <property type="entry name" value="Cyt_P450"/>
</dbReference>
<keyword evidence="2 5" id="KW-0479">Metal-binding</keyword>
<dbReference type="InterPro" id="IPR036396">
    <property type="entry name" value="Cyt_P450_sf"/>
</dbReference>
<dbReference type="GO" id="GO:0005506">
    <property type="term" value="F:iron ion binding"/>
    <property type="evidence" value="ECO:0007669"/>
    <property type="project" value="InterPro"/>
</dbReference>
<dbReference type="AlphaFoldDB" id="A0A5N5T4C3"/>
<proteinExistence type="inferred from homology"/>
<dbReference type="InterPro" id="IPR002401">
    <property type="entry name" value="Cyt_P450_E_grp-I"/>
</dbReference>
<dbReference type="PANTHER" id="PTHR24300">
    <property type="entry name" value="CYTOCHROME P450 508A4-RELATED"/>
    <property type="match status" value="1"/>
</dbReference>
<dbReference type="GO" id="GO:0016712">
    <property type="term" value="F:oxidoreductase activity, acting on paired donors, with incorporation or reduction of molecular oxygen, reduced flavin or flavoprotein as one donor, and incorporation of one atom of oxygen"/>
    <property type="evidence" value="ECO:0007669"/>
    <property type="project" value="TreeGrafter"/>
</dbReference>
<dbReference type="Pfam" id="PF00067">
    <property type="entry name" value="p450"/>
    <property type="match status" value="1"/>
</dbReference>
<keyword evidence="6" id="KW-0560">Oxidoreductase</keyword>
<dbReference type="Proteomes" id="UP000326759">
    <property type="component" value="Unassembled WGS sequence"/>
</dbReference>
<evidence type="ECO:0000256" key="6">
    <source>
        <dbReference type="RuleBase" id="RU000461"/>
    </source>
</evidence>
<dbReference type="SUPFAM" id="SSF48264">
    <property type="entry name" value="Cytochrome P450"/>
    <property type="match status" value="1"/>
</dbReference>
<evidence type="ECO:0000313" key="7">
    <source>
        <dbReference type="EMBL" id="KAB7501037.1"/>
    </source>
</evidence>
<dbReference type="GO" id="GO:0006805">
    <property type="term" value="P:xenobiotic metabolic process"/>
    <property type="evidence" value="ECO:0007669"/>
    <property type="project" value="TreeGrafter"/>
</dbReference>
<dbReference type="PANTHER" id="PTHR24300:SF375">
    <property type="entry name" value="CYTOCHROME P450 FAMILY"/>
    <property type="match status" value="1"/>
</dbReference>
<feature type="binding site" description="axial binding residue" evidence="5">
    <location>
        <position position="256"/>
    </location>
    <ligand>
        <name>heme</name>
        <dbReference type="ChEBI" id="CHEBI:30413"/>
    </ligand>
    <ligandPart>
        <name>Fe</name>
        <dbReference type="ChEBI" id="CHEBI:18248"/>
    </ligandPart>
</feature>
<comment type="caution">
    <text evidence="7">The sequence shown here is derived from an EMBL/GenBank/DDBJ whole genome shotgun (WGS) entry which is preliminary data.</text>
</comment>
<dbReference type="PRINTS" id="PR00463">
    <property type="entry name" value="EP450I"/>
</dbReference>
<dbReference type="GO" id="GO:0005737">
    <property type="term" value="C:cytoplasm"/>
    <property type="evidence" value="ECO:0007669"/>
    <property type="project" value="TreeGrafter"/>
</dbReference>
<sequence>FRLKIGARVFVVLTDYGLIKSAFQKHEISGRPFYFHYNTLKKSSHYDRRYNVDDEYIKNFSQLTFDMFEDMEGPMALLTVFPWMIPILPDFIKNKWMRVASLIKKREEILCLLKMMICLSIFMISSSRVMRQLLQPFAGFSFTWPNIKTFRSKFRNKLTNMYQEGKKYLFITKTVNRHVSFLPNALPHEVTEDIIFEGYDIPKGTIMVPDMVGCHKNPKYWKYPNDFTLENFLDEERNIIRSKEGYLPFSLGRRVCLGESLAKMELFVFMGSVLQNFEISEPEGQNVSLTPRPNINLFNYAPKFKVILKARN</sequence>
<evidence type="ECO:0000256" key="3">
    <source>
        <dbReference type="ARBA" id="ARBA00023004"/>
    </source>
</evidence>
<dbReference type="InterPro" id="IPR050182">
    <property type="entry name" value="Cytochrome_P450_fam2"/>
</dbReference>
<comment type="cofactor">
    <cofactor evidence="5">
        <name>heme</name>
        <dbReference type="ChEBI" id="CHEBI:30413"/>
    </cofactor>
</comment>